<proteinExistence type="predicted"/>
<dbReference type="InterPro" id="IPR027267">
    <property type="entry name" value="AH/BAR_dom_sf"/>
</dbReference>
<feature type="compositionally biased region" description="Polar residues" evidence="2">
    <location>
        <begin position="362"/>
        <end position="371"/>
    </location>
</feature>
<evidence type="ECO:0000256" key="1">
    <source>
        <dbReference type="SAM" id="Coils"/>
    </source>
</evidence>
<feature type="compositionally biased region" description="Basic and acidic residues" evidence="2">
    <location>
        <begin position="278"/>
        <end position="288"/>
    </location>
</feature>
<dbReference type="Pfam" id="PF06730">
    <property type="entry name" value="FAM92"/>
    <property type="match status" value="1"/>
</dbReference>
<dbReference type="OrthoDB" id="60621at2759"/>
<dbReference type="EMBL" id="CAJHJT010000012">
    <property type="protein sequence ID" value="CAD6999858.1"/>
    <property type="molecule type" value="Genomic_DNA"/>
</dbReference>
<dbReference type="GO" id="GO:0060271">
    <property type="term" value="P:cilium assembly"/>
    <property type="evidence" value="ECO:0007669"/>
    <property type="project" value="TreeGrafter"/>
</dbReference>
<feature type="coiled-coil region" evidence="1">
    <location>
        <begin position="147"/>
        <end position="174"/>
    </location>
</feature>
<feature type="compositionally biased region" description="Basic and acidic residues" evidence="2">
    <location>
        <begin position="342"/>
        <end position="354"/>
    </location>
</feature>
<dbReference type="SUPFAM" id="SSF103657">
    <property type="entry name" value="BAR/IMD domain-like"/>
    <property type="match status" value="1"/>
</dbReference>
<dbReference type="KEGG" id="ccat:101463502"/>
<reference evidence="3" key="1">
    <citation type="submission" date="2020-11" db="EMBL/GenBank/DDBJ databases">
        <authorList>
            <person name="Whitehead M."/>
        </authorList>
    </citation>
    <scope>NUCLEOTIDE SEQUENCE</scope>
    <source>
        <strain evidence="3">EGII</strain>
    </source>
</reference>
<dbReference type="InterPro" id="IPR009602">
    <property type="entry name" value="CBAR/FAM92"/>
</dbReference>
<organism evidence="3 4">
    <name type="scientific">Ceratitis capitata</name>
    <name type="common">Mediterranean fruit fly</name>
    <name type="synonym">Tephritis capitata</name>
    <dbReference type="NCBI Taxonomy" id="7213"/>
    <lineage>
        <taxon>Eukaryota</taxon>
        <taxon>Metazoa</taxon>
        <taxon>Ecdysozoa</taxon>
        <taxon>Arthropoda</taxon>
        <taxon>Hexapoda</taxon>
        <taxon>Insecta</taxon>
        <taxon>Pterygota</taxon>
        <taxon>Neoptera</taxon>
        <taxon>Endopterygota</taxon>
        <taxon>Diptera</taxon>
        <taxon>Brachycera</taxon>
        <taxon>Muscomorpha</taxon>
        <taxon>Tephritoidea</taxon>
        <taxon>Tephritidae</taxon>
        <taxon>Ceratitis</taxon>
        <taxon>Ceratitis</taxon>
    </lineage>
</organism>
<dbReference type="GO" id="GO:0036064">
    <property type="term" value="C:ciliary basal body"/>
    <property type="evidence" value="ECO:0007669"/>
    <property type="project" value="TreeGrafter"/>
</dbReference>
<dbReference type="GO" id="GO:0035869">
    <property type="term" value="C:ciliary transition zone"/>
    <property type="evidence" value="ECO:0007669"/>
    <property type="project" value="TreeGrafter"/>
</dbReference>
<name>A0A811UNF8_CERCA</name>
<dbReference type="Proteomes" id="UP000606786">
    <property type="component" value="Unassembled WGS sequence"/>
</dbReference>
<protein>
    <submittedName>
        <fullName evidence="3">(Mediterranean fruit fly) hypothetical protein</fullName>
    </submittedName>
</protein>
<feature type="compositionally biased region" description="Acidic residues" evidence="2">
    <location>
        <begin position="289"/>
        <end position="328"/>
    </location>
</feature>
<dbReference type="AlphaFoldDB" id="A0A811UNF8"/>
<evidence type="ECO:0000313" key="4">
    <source>
        <dbReference type="Proteomes" id="UP000606786"/>
    </source>
</evidence>
<evidence type="ECO:0000256" key="2">
    <source>
        <dbReference type="SAM" id="MobiDB-lite"/>
    </source>
</evidence>
<evidence type="ECO:0000313" key="3">
    <source>
        <dbReference type="EMBL" id="CAD6999858.1"/>
    </source>
</evidence>
<keyword evidence="4" id="KW-1185">Reference proteome</keyword>
<comment type="caution">
    <text evidence="3">The sequence shown here is derived from an EMBL/GenBank/DDBJ whole genome shotgun (WGS) entry which is preliminary data.</text>
</comment>
<sequence>MFRRGKLQFLSTKDDRIKIMNERINLTEKHLMEICGTFAACTRKIAKCRNAFDELGHKIQNFAEEEKINYSLSDGLNAITTSLTVQADYMDLLVHRLEMKIVNELSQFENLCKTTRENLRTATIARDKEVLKQQQLIEIKSKFTANNTAADSELVKAKLEVNRANKEIDDIINSFEKRKLTDVKALLTDFILISLKYHTKTLEVLSASYYDVTNIDENGDFNEFQKLMKTKSEPASRKSALKKGMRSQSMDSLDHDTLLSPLKNSKKLSRSNKSLTGKTDDEREHDLNNEEEDDDDDDDDEDDDEASGNNSNDDEELSGTASDDDEPTESISEAKPTTPANKLDEKKSKADGKQPFRAISSAHVSKSQSQHKPFAAKSGVGIPTLHKRASAPHFGPKERQLKSNPSNITMTLDGPGSRLVTVVESKK</sequence>
<keyword evidence="1" id="KW-0175">Coiled coil</keyword>
<dbReference type="Gene3D" id="1.20.1270.60">
    <property type="entry name" value="Arfaptin homology (AH) domain/BAR domain"/>
    <property type="match status" value="1"/>
</dbReference>
<dbReference type="PANTHER" id="PTHR21223:SF2">
    <property type="entry name" value="CBY1-INTERACTING BAR DOMAIN-CONTAINING PROTEIN HOMOLOG"/>
    <property type="match status" value="1"/>
</dbReference>
<accession>A0A811UNF8</accession>
<gene>
    <name evidence="3" type="ORF">CCAP1982_LOCUS8370</name>
</gene>
<feature type="region of interest" description="Disordered" evidence="2">
    <location>
        <begin position="227"/>
        <end position="427"/>
    </location>
</feature>
<dbReference type="PANTHER" id="PTHR21223">
    <property type="entry name" value="CBY1-INTERACTING BAR DOMAIN-CONTAINING PROTEIN HOMOLOG"/>
    <property type="match status" value="1"/>
</dbReference>